<dbReference type="AlphaFoldDB" id="A0A1H7YPB0"/>
<dbReference type="OrthoDB" id="1117133at2"/>
<dbReference type="EMBL" id="FOAW01000043">
    <property type="protein sequence ID" value="SEM47751.1"/>
    <property type="molecule type" value="Genomic_DNA"/>
</dbReference>
<accession>A0A1H7YPB0</accession>
<dbReference type="Proteomes" id="UP000198677">
    <property type="component" value="Unassembled WGS sequence"/>
</dbReference>
<evidence type="ECO:0000313" key="1">
    <source>
        <dbReference type="EMBL" id="SEM47751.1"/>
    </source>
</evidence>
<gene>
    <name evidence="1" type="ORF">SAMN05444583_14311</name>
</gene>
<keyword evidence="2" id="KW-1185">Reference proteome</keyword>
<dbReference type="RefSeq" id="WP_143069527.1">
    <property type="nucleotide sequence ID" value="NZ_FOAW01000043.1"/>
</dbReference>
<evidence type="ECO:0000313" key="2">
    <source>
        <dbReference type="Proteomes" id="UP000198677"/>
    </source>
</evidence>
<proteinExistence type="predicted"/>
<sequence length="297" mass="31193">MEDLNSTVGFSSLSTTFVNEGVGALLNRICVRAPYFALQDLAIPSGGTVTCNFPTEVDPGDDGPITMAELARHSAIAGLCAVASSFDDGGRRYYLARTGTMTPLSDTEYGPGAIISAKATGALTSQRTAQAQCAVTVGGGSVIRVDIGYSVFTESAFGKIFGYLRRDTEDDLLFNPYTAPMPIHDVRVETRSATAFSKVTPEQCIGHFSGYPAMPIAYLLSAKFELGAILASEILAGRKVIPTSSELIDARALIPSSTRVDLSAVVEHAAEDSCTINLSATVAGEVAVLARASYRSA</sequence>
<reference evidence="2" key="1">
    <citation type="submission" date="2016-10" db="EMBL/GenBank/DDBJ databases">
        <authorList>
            <person name="Varghese N."/>
            <person name="Submissions S."/>
        </authorList>
    </citation>
    <scope>NUCLEOTIDE SEQUENCE [LARGE SCALE GENOMIC DNA]</scope>
    <source>
        <strain evidence="2">DSM 44675</strain>
    </source>
</reference>
<name>A0A1H7YPB0_9NOCA</name>
<protein>
    <submittedName>
        <fullName evidence="1">Uncharacterized protein</fullName>
    </submittedName>
</protein>
<organism evidence="1 2">
    <name type="scientific">Rhodococcus maanshanensis</name>
    <dbReference type="NCBI Taxonomy" id="183556"/>
    <lineage>
        <taxon>Bacteria</taxon>
        <taxon>Bacillati</taxon>
        <taxon>Actinomycetota</taxon>
        <taxon>Actinomycetes</taxon>
        <taxon>Mycobacteriales</taxon>
        <taxon>Nocardiaceae</taxon>
        <taxon>Rhodococcus</taxon>
    </lineage>
</organism>